<evidence type="ECO:0000256" key="1">
    <source>
        <dbReference type="ARBA" id="ARBA00004141"/>
    </source>
</evidence>
<evidence type="ECO:0000256" key="3">
    <source>
        <dbReference type="ARBA" id="ARBA00022516"/>
    </source>
</evidence>
<dbReference type="GO" id="GO:0016020">
    <property type="term" value="C:membrane"/>
    <property type="evidence" value="ECO:0007669"/>
    <property type="project" value="UniProtKB-SubCell"/>
</dbReference>
<dbReference type="GO" id="GO:0046474">
    <property type="term" value="P:glycerophospholipid biosynthetic process"/>
    <property type="evidence" value="ECO:0007669"/>
    <property type="project" value="TreeGrafter"/>
</dbReference>
<comment type="similarity">
    <text evidence="2 12">Belongs to the CDP-alcohol phosphatidyltransferase class-I family.</text>
</comment>
<feature type="transmembrane region" description="Helical" evidence="13">
    <location>
        <begin position="52"/>
        <end position="68"/>
    </location>
</feature>
<dbReference type="UniPathway" id="UPA00085"/>
<dbReference type="NCBIfam" id="TIGR00560">
    <property type="entry name" value="pgsA"/>
    <property type="match status" value="1"/>
</dbReference>
<dbReference type="AlphaFoldDB" id="A0A430FD52"/>
<evidence type="ECO:0000256" key="12">
    <source>
        <dbReference type="RuleBase" id="RU003750"/>
    </source>
</evidence>
<gene>
    <name evidence="14" type="ORF">D2E23_1387</name>
</gene>
<reference evidence="14 15" key="1">
    <citation type="submission" date="2018-09" db="EMBL/GenBank/DDBJ databases">
        <title>Characterization of the phylogenetic diversity of five novel species belonging to the genus Bifidobacterium.</title>
        <authorList>
            <person name="Lugli G.A."/>
            <person name="Duranti S."/>
            <person name="Milani C."/>
        </authorList>
    </citation>
    <scope>NUCLEOTIDE SEQUENCE [LARGE SCALE GENOMIC DNA]</scope>
    <source>
        <strain evidence="14 15">2028B</strain>
    </source>
</reference>
<evidence type="ECO:0000256" key="7">
    <source>
        <dbReference type="ARBA" id="ARBA00023098"/>
    </source>
</evidence>
<dbReference type="InterPro" id="IPR048254">
    <property type="entry name" value="CDP_ALCOHOL_P_TRANSF_CS"/>
</dbReference>
<keyword evidence="8 13" id="KW-0472">Membrane</keyword>
<protein>
    <recommendedName>
        <fullName evidence="11">CDP-diacylglycerol--glycerol-3-phosphate 3-phosphatidyltransferase</fullName>
        <ecNumber evidence="11">2.7.8.5</ecNumber>
    </recommendedName>
</protein>
<evidence type="ECO:0000256" key="11">
    <source>
        <dbReference type="NCBIfam" id="TIGR00560"/>
    </source>
</evidence>
<dbReference type="PROSITE" id="PS00379">
    <property type="entry name" value="CDP_ALCOHOL_P_TRANSF"/>
    <property type="match status" value="1"/>
</dbReference>
<evidence type="ECO:0000256" key="9">
    <source>
        <dbReference type="ARBA" id="ARBA00023209"/>
    </source>
</evidence>
<evidence type="ECO:0000256" key="5">
    <source>
        <dbReference type="ARBA" id="ARBA00022692"/>
    </source>
</evidence>
<dbReference type="InterPro" id="IPR050324">
    <property type="entry name" value="CDP-alcohol_PTase-I"/>
</dbReference>
<comment type="subcellular location">
    <subcellularLocation>
        <location evidence="1">Membrane</location>
        <topology evidence="1">Multi-pass membrane protein</topology>
    </subcellularLocation>
</comment>
<dbReference type="OrthoDB" id="9796672at2"/>
<accession>A0A430FD52</accession>
<evidence type="ECO:0000313" key="14">
    <source>
        <dbReference type="EMBL" id="RSX50722.1"/>
    </source>
</evidence>
<dbReference type="RefSeq" id="WP_126030241.1">
    <property type="nucleotide sequence ID" value="NZ_JAFEJY010000002.1"/>
</dbReference>
<dbReference type="PANTHER" id="PTHR14269">
    <property type="entry name" value="CDP-DIACYLGLYCEROL--GLYCEROL-3-PHOSPHATE 3-PHOSPHATIDYLTRANSFERASE-RELATED"/>
    <property type="match status" value="1"/>
</dbReference>
<dbReference type="EC" id="2.7.8.5" evidence="11"/>
<evidence type="ECO:0000256" key="4">
    <source>
        <dbReference type="ARBA" id="ARBA00022679"/>
    </source>
</evidence>
<dbReference type="Pfam" id="PF01066">
    <property type="entry name" value="CDP-OH_P_transf"/>
    <property type="match status" value="1"/>
</dbReference>
<dbReference type="InterPro" id="IPR000462">
    <property type="entry name" value="CDP-OH_P_trans"/>
</dbReference>
<keyword evidence="5 13" id="KW-0812">Transmembrane</keyword>
<dbReference type="InterPro" id="IPR004570">
    <property type="entry name" value="Phosphatidylglycerol_P_synth"/>
</dbReference>
<dbReference type="GO" id="GO:0008444">
    <property type="term" value="F:CDP-diacylglycerol-glycerol-3-phosphate 3-phosphatidyltransferase activity"/>
    <property type="evidence" value="ECO:0007669"/>
    <property type="project" value="UniProtKB-UniRule"/>
</dbReference>
<evidence type="ECO:0000256" key="2">
    <source>
        <dbReference type="ARBA" id="ARBA00010441"/>
    </source>
</evidence>
<keyword evidence="10" id="KW-1208">Phospholipid metabolism</keyword>
<proteinExistence type="inferred from homology"/>
<dbReference type="Proteomes" id="UP000288607">
    <property type="component" value="Unassembled WGS sequence"/>
</dbReference>
<feature type="transmembrane region" description="Helical" evidence="13">
    <location>
        <begin position="25"/>
        <end position="45"/>
    </location>
</feature>
<evidence type="ECO:0000256" key="10">
    <source>
        <dbReference type="ARBA" id="ARBA00023264"/>
    </source>
</evidence>
<dbReference type="EMBL" id="QXGJ01000006">
    <property type="protein sequence ID" value="RSX50722.1"/>
    <property type="molecule type" value="Genomic_DNA"/>
</dbReference>
<dbReference type="InterPro" id="IPR043130">
    <property type="entry name" value="CDP-OH_PTrfase_TM_dom"/>
</dbReference>
<sequence>MSDKNNASQQAKNPLLVGWNTPANLVTYARIVLVLVYIVLTVMAGPEGRNDLILRWVAAVLFIVAASTDKIDGYLARSRNEVTELGKLMDPIADKLLMCSALIVLSAFSEFPLAWLITVLFLVREIGITVMRFFVIDTGGKVIAAAWPGKLKTVFQSVALSFYMVPMWSLAGADAGANGVYTGWVRWYYLLAYALLVVALVLCLYSGYEYLKGVFVKPAGSSDAKDAR</sequence>
<feature type="transmembrane region" description="Helical" evidence="13">
    <location>
        <begin position="160"/>
        <end position="181"/>
    </location>
</feature>
<name>A0A430FD52_9BIFI</name>
<keyword evidence="3" id="KW-0444">Lipid biosynthesis</keyword>
<evidence type="ECO:0000256" key="6">
    <source>
        <dbReference type="ARBA" id="ARBA00022989"/>
    </source>
</evidence>
<dbReference type="Gene3D" id="1.20.120.1760">
    <property type="match status" value="1"/>
</dbReference>
<organism evidence="14 15">
    <name type="scientific">Bifidobacterium callimiconis</name>
    <dbReference type="NCBI Taxonomy" id="2306973"/>
    <lineage>
        <taxon>Bacteria</taxon>
        <taxon>Bacillati</taxon>
        <taxon>Actinomycetota</taxon>
        <taxon>Actinomycetes</taxon>
        <taxon>Bifidobacteriales</taxon>
        <taxon>Bifidobacteriaceae</taxon>
        <taxon>Bifidobacterium</taxon>
    </lineage>
</organism>
<keyword evidence="7" id="KW-0443">Lipid metabolism</keyword>
<evidence type="ECO:0000256" key="8">
    <source>
        <dbReference type="ARBA" id="ARBA00023136"/>
    </source>
</evidence>
<keyword evidence="6 13" id="KW-1133">Transmembrane helix</keyword>
<evidence type="ECO:0000313" key="15">
    <source>
        <dbReference type="Proteomes" id="UP000288607"/>
    </source>
</evidence>
<comment type="caution">
    <text evidence="14">The sequence shown here is derived from an EMBL/GenBank/DDBJ whole genome shotgun (WGS) entry which is preliminary data.</text>
</comment>
<dbReference type="PANTHER" id="PTHR14269:SF62">
    <property type="entry name" value="CDP-DIACYLGLYCEROL--GLYCEROL-3-PHOSPHATE 3-PHOSPHATIDYLTRANSFERASE 1, CHLOROPLASTIC"/>
    <property type="match status" value="1"/>
</dbReference>
<feature type="transmembrane region" description="Helical" evidence="13">
    <location>
        <begin position="95"/>
        <end position="123"/>
    </location>
</feature>
<evidence type="ECO:0000256" key="13">
    <source>
        <dbReference type="SAM" id="Phobius"/>
    </source>
</evidence>
<keyword evidence="15" id="KW-1185">Reference proteome</keyword>
<feature type="transmembrane region" description="Helical" evidence="13">
    <location>
        <begin position="187"/>
        <end position="208"/>
    </location>
</feature>
<keyword evidence="4 12" id="KW-0808">Transferase</keyword>
<dbReference type="PIRSF" id="PIRSF000847">
    <property type="entry name" value="Phos_ph_gly_syn"/>
    <property type="match status" value="1"/>
</dbReference>
<keyword evidence="9" id="KW-0594">Phospholipid biosynthesis</keyword>